<accession>A0A7S0S762</accession>
<dbReference type="EMBL" id="HBFB01036404">
    <property type="protein sequence ID" value="CAD8696289.1"/>
    <property type="molecule type" value="Transcribed_RNA"/>
</dbReference>
<proteinExistence type="predicted"/>
<evidence type="ECO:0000256" key="1">
    <source>
        <dbReference type="ARBA" id="ARBA00022737"/>
    </source>
</evidence>
<dbReference type="Pfam" id="PF12796">
    <property type="entry name" value="Ank_2"/>
    <property type="match status" value="1"/>
</dbReference>
<protein>
    <submittedName>
        <fullName evidence="4">Uncharacterized protein</fullName>
    </submittedName>
</protein>
<sequence length="159" mass="17370">MANPDKKKTFGAGALGNVPELLVACSKGDLKRVELLVLGGADVNQQHDMLNQVGQRLSGVTPMYMAAQGGHVEVCKFLFQKGADPCKAVVVMPQGVAYTPSEVAMLFGSWRTWWFLSRKNFVRTYRGSAIKCATARSQYRDLDADIAHQPDQAGRSPLI</sequence>
<dbReference type="InterPro" id="IPR002110">
    <property type="entry name" value="Ankyrin_rpt"/>
</dbReference>
<name>A0A7S0S762_9CHLO</name>
<dbReference type="PROSITE" id="PS50088">
    <property type="entry name" value="ANK_REPEAT"/>
    <property type="match status" value="1"/>
</dbReference>
<evidence type="ECO:0000313" key="4">
    <source>
        <dbReference type="EMBL" id="CAD8696289.1"/>
    </source>
</evidence>
<evidence type="ECO:0000256" key="2">
    <source>
        <dbReference type="ARBA" id="ARBA00023043"/>
    </source>
</evidence>
<dbReference type="PANTHER" id="PTHR24171">
    <property type="entry name" value="ANKYRIN REPEAT DOMAIN-CONTAINING PROTEIN 39-RELATED"/>
    <property type="match status" value="1"/>
</dbReference>
<dbReference type="AlphaFoldDB" id="A0A7S0S762"/>
<dbReference type="PANTHER" id="PTHR24171:SF9">
    <property type="entry name" value="ANKYRIN REPEAT DOMAIN-CONTAINING PROTEIN 39"/>
    <property type="match status" value="1"/>
</dbReference>
<evidence type="ECO:0000256" key="3">
    <source>
        <dbReference type="PROSITE-ProRule" id="PRU00023"/>
    </source>
</evidence>
<dbReference type="SUPFAM" id="SSF48403">
    <property type="entry name" value="Ankyrin repeat"/>
    <property type="match status" value="1"/>
</dbReference>
<dbReference type="SMART" id="SM00248">
    <property type="entry name" value="ANK"/>
    <property type="match status" value="2"/>
</dbReference>
<organism evidence="4">
    <name type="scientific">Chlamydomonas leiostraca</name>
    <dbReference type="NCBI Taxonomy" id="1034604"/>
    <lineage>
        <taxon>Eukaryota</taxon>
        <taxon>Viridiplantae</taxon>
        <taxon>Chlorophyta</taxon>
        <taxon>core chlorophytes</taxon>
        <taxon>Chlorophyceae</taxon>
        <taxon>CS clade</taxon>
        <taxon>Chlamydomonadales</taxon>
        <taxon>Chlamydomonadaceae</taxon>
        <taxon>Chlamydomonas</taxon>
    </lineage>
</organism>
<dbReference type="PROSITE" id="PS50297">
    <property type="entry name" value="ANK_REP_REGION"/>
    <property type="match status" value="1"/>
</dbReference>
<keyword evidence="1" id="KW-0677">Repeat</keyword>
<dbReference type="InterPro" id="IPR036770">
    <property type="entry name" value="Ankyrin_rpt-contain_sf"/>
</dbReference>
<gene>
    <name evidence="4" type="ORF">CLEI1391_LOCUS20476</name>
</gene>
<dbReference type="Gene3D" id="1.25.40.20">
    <property type="entry name" value="Ankyrin repeat-containing domain"/>
    <property type="match status" value="1"/>
</dbReference>
<reference evidence="4" key="1">
    <citation type="submission" date="2021-01" db="EMBL/GenBank/DDBJ databases">
        <authorList>
            <person name="Corre E."/>
            <person name="Pelletier E."/>
            <person name="Niang G."/>
            <person name="Scheremetjew M."/>
            <person name="Finn R."/>
            <person name="Kale V."/>
            <person name="Holt S."/>
            <person name="Cochrane G."/>
            <person name="Meng A."/>
            <person name="Brown T."/>
            <person name="Cohen L."/>
        </authorList>
    </citation>
    <scope>NUCLEOTIDE SEQUENCE</scope>
    <source>
        <strain evidence="4">SAG 11-49</strain>
    </source>
</reference>
<keyword evidence="2 3" id="KW-0040">ANK repeat</keyword>
<feature type="repeat" description="ANK" evidence="3">
    <location>
        <begin position="58"/>
        <end position="84"/>
    </location>
</feature>